<gene>
    <name evidence="2" type="ORF">CDL15_Pgr002936</name>
    <name evidence="3" type="ORF">CRG98_045988</name>
</gene>
<dbReference type="InterPro" id="IPR028364">
    <property type="entry name" value="Ribosomal_uL1/biogenesis"/>
</dbReference>
<sequence>MSSSVSSETVERAVQALFKWRDAKSETEKPQLLQQDEFFYLILTLKKIPAKGRTNPFKIPIPRPLIDPQLSEICLIIDDGPKSNLTKDAAQKKIKAENIPVSKVMKLSKLRSDFKAFEAKRKLCDSYDLFLADRRVLPVLPRLLGKQFFKKRKIPISVDLKHKGWKEQIENVCGSALMFLGSGTCSVVKVGKASMGKKEIAENVLAAINGVAEVVPRKWRNIRSFHLKMLESLALPIYQTVPDLKLKIEGVDDKGEALDGEEVNEEDAKESVVQKKKAPKRNRIHEVRYMDTNLDDEDEEDNGVGSAEITGKKRKKVDDKEESGGLTELSRAKKTSKVKGDGGNKEKKIEASKKSKKSNEEDVVNKRKKGGLPIKGEGELVGKKEKKSTTKPEKVKRNKK</sequence>
<dbReference type="InterPro" id="IPR016095">
    <property type="entry name" value="Ribosomal_uL1_3-a/b-sand"/>
</dbReference>
<dbReference type="EMBL" id="PGOL01006509">
    <property type="protein sequence ID" value="PKI33632.1"/>
    <property type="molecule type" value="Genomic_DNA"/>
</dbReference>
<dbReference type="InterPro" id="IPR050257">
    <property type="entry name" value="eL8/uL1-like"/>
</dbReference>
<dbReference type="GO" id="GO:0003723">
    <property type="term" value="F:RNA binding"/>
    <property type="evidence" value="ECO:0007669"/>
    <property type="project" value="InterPro"/>
</dbReference>
<dbReference type="InterPro" id="IPR023674">
    <property type="entry name" value="Ribosomal_uL1-like"/>
</dbReference>
<dbReference type="Proteomes" id="UP000233551">
    <property type="component" value="Unassembled WGS sequence"/>
</dbReference>
<reference evidence="2" key="2">
    <citation type="submission" date="2017-06" db="EMBL/GenBank/DDBJ databases">
        <title>The pomegranate genome and the genomics of punicalagin biosynthesis.</title>
        <authorList>
            <person name="Xu C."/>
        </authorList>
    </citation>
    <scope>NUCLEOTIDE SEQUENCE [LARGE SCALE GENOMIC DNA]</scope>
    <source>
        <tissue evidence="2">Fresh leaf</tissue>
    </source>
</reference>
<protein>
    <submittedName>
        <fullName evidence="2">Uncharacterized protein</fullName>
    </submittedName>
</protein>
<evidence type="ECO:0000313" key="5">
    <source>
        <dbReference type="Proteomes" id="UP000233551"/>
    </source>
</evidence>
<accession>A0A218X0R1</accession>
<dbReference type="AlphaFoldDB" id="A0A218X0R1"/>
<feature type="region of interest" description="Disordered" evidence="1">
    <location>
        <begin position="257"/>
        <end position="400"/>
    </location>
</feature>
<evidence type="ECO:0000313" key="2">
    <source>
        <dbReference type="EMBL" id="OWM78765.1"/>
    </source>
</evidence>
<proteinExistence type="predicted"/>
<dbReference type="GeneID" id="116195964"/>
<evidence type="ECO:0000256" key="1">
    <source>
        <dbReference type="SAM" id="MobiDB-lite"/>
    </source>
</evidence>
<dbReference type="Proteomes" id="UP000197138">
    <property type="component" value="Unassembled WGS sequence"/>
</dbReference>
<name>A0A218X0R1_PUNGR</name>
<feature type="compositionally biased region" description="Acidic residues" evidence="1">
    <location>
        <begin position="293"/>
        <end position="302"/>
    </location>
</feature>
<reference evidence="3 5" key="3">
    <citation type="submission" date="2017-11" db="EMBL/GenBank/DDBJ databases">
        <title>De-novo sequencing of pomegranate (Punica granatum L.) genome.</title>
        <authorList>
            <person name="Akparov Z."/>
            <person name="Amiraslanov A."/>
            <person name="Hajiyeva S."/>
            <person name="Abbasov M."/>
            <person name="Kaur K."/>
            <person name="Hamwieh A."/>
            <person name="Solovyev V."/>
            <person name="Salamov A."/>
            <person name="Braich B."/>
            <person name="Kosarev P."/>
            <person name="Mahmoud A."/>
            <person name="Hajiyev E."/>
            <person name="Babayeva S."/>
            <person name="Izzatullayeva V."/>
            <person name="Mammadov A."/>
            <person name="Mammadov A."/>
            <person name="Sharifova S."/>
            <person name="Ojaghi J."/>
            <person name="Eynullazada K."/>
            <person name="Bayramov B."/>
            <person name="Abdulazimova A."/>
            <person name="Shahmuradov I."/>
        </authorList>
    </citation>
    <scope>NUCLEOTIDE SEQUENCE [LARGE SCALE GENOMIC DNA]</scope>
    <source>
        <strain evidence="3">AG2017</strain>
        <strain evidence="5">cv. AG2017</strain>
        <tissue evidence="3">Leaf</tissue>
    </source>
</reference>
<dbReference type="EMBL" id="MTKT01002492">
    <property type="protein sequence ID" value="OWM78765.1"/>
    <property type="molecule type" value="Genomic_DNA"/>
</dbReference>
<feature type="compositionally biased region" description="Basic residues" evidence="1">
    <location>
        <begin position="274"/>
        <end position="283"/>
    </location>
</feature>
<dbReference type="PANTHER" id="PTHR23105">
    <property type="entry name" value="RIBOSOMAL PROTEIN L7AE FAMILY MEMBER"/>
    <property type="match status" value="1"/>
</dbReference>
<dbReference type="FunFam" id="3.40.50.790:FF:000012">
    <property type="entry name" value="Ribosomal protein L1p/L10e family"/>
    <property type="match status" value="1"/>
</dbReference>
<comment type="caution">
    <text evidence="2">The sequence shown here is derived from an EMBL/GenBank/DDBJ whole genome shotgun (WGS) entry which is preliminary data.</text>
</comment>
<feature type="compositionally biased region" description="Basic and acidic residues" evidence="1">
    <location>
        <begin position="376"/>
        <end position="400"/>
    </location>
</feature>
<dbReference type="SUPFAM" id="SSF56808">
    <property type="entry name" value="Ribosomal protein L1"/>
    <property type="match status" value="1"/>
</dbReference>
<dbReference type="STRING" id="22663.A0A218X0R1"/>
<feature type="compositionally biased region" description="Acidic residues" evidence="1">
    <location>
        <begin position="258"/>
        <end position="268"/>
    </location>
</feature>
<keyword evidence="5" id="KW-1185">Reference proteome</keyword>
<evidence type="ECO:0000313" key="4">
    <source>
        <dbReference type="Proteomes" id="UP000197138"/>
    </source>
</evidence>
<dbReference type="Pfam" id="PF00687">
    <property type="entry name" value="Ribosomal_L1"/>
    <property type="match status" value="1"/>
</dbReference>
<dbReference type="CDD" id="cd00403">
    <property type="entry name" value="Ribosomal_L1"/>
    <property type="match status" value="1"/>
</dbReference>
<evidence type="ECO:0000313" key="3">
    <source>
        <dbReference type="EMBL" id="PKI33632.1"/>
    </source>
</evidence>
<feature type="compositionally biased region" description="Basic and acidic residues" evidence="1">
    <location>
        <begin position="338"/>
        <end position="365"/>
    </location>
</feature>
<dbReference type="OrthoDB" id="10251727at2759"/>
<reference evidence="4" key="1">
    <citation type="journal article" date="2017" name="Plant J.">
        <title>The pomegranate (Punica granatum L.) genome and the genomics of punicalagin biosynthesis.</title>
        <authorList>
            <person name="Qin G."/>
            <person name="Xu C."/>
            <person name="Ming R."/>
            <person name="Tang H."/>
            <person name="Guyot R."/>
            <person name="Kramer E.M."/>
            <person name="Hu Y."/>
            <person name="Yi X."/>
            <person name="Qi Y."/>
            <person name="Xu X."/>
            <person name="Gao Z."/>
            <person name="Pan H."/>
            <person name="Jian J."/>
            <person name="Tian Y."/>
            <person name="Yue Z."/>
            <person name="Xu Y."/>
        </authorList>
    </citation>
    <scope>NUCLEOTIDE SEQUENCE [LARGE SCALE GENOMIC DNA]</scope>
    <source>
        <strain evidence="4">cv. Dabenzi</strain>
    </source>
</reference>
<organism evidence="2 4">
    <name type="scientific">Punica granatum</name>
    <name type="common">Pomegranate</name>
    <dbReference type="NCBI Taxonomy" id="22663"/>
    <lineage>
        <taxon>Eukaryota</taxon>
        <taxon>Viridiplantae</taxon>
        <taxon>Streptophyta</taxon>
        <taxon>Embryophyta</taxon>
        <taxon>Tracheophyta</taxon>
        <taxon>Spermatophyta</taxon>
        <taxon>Magnoliopsida</taxon>
        <taxon>eudicotyledons</taxon>
        <taxon>Gunneridae</taxon>
        <taxon>Pentapetalae</taxon>
        <taxon>rosids</taxon>
        <taxon>malvids</taxon>
        <taxon>Myrtales</taxon>
        <taxon>Lythraceae</taxon>
        <taxon>Punica</taxon>
    </lineage>
</organism>
<dbReference type="Gene3D" id="3.40.50.790">
    <property type="match status" value="1"/>
</dbReference>